<gene>
    <name evidence="1" type="ORF">FCALED_LOCUS8402</name>
</gene>
<feature type="non-terminal residue" evidence="1">
    <location>
        <position position="55"/>
    </location>
</feature>
<organism evidence="1 2">
    <name type="scientific">Funneliformis caledonium</name>
    <dbReference type="NCBI Taxonomy" id="1117310"/>
    <lineage>
        <taxon>Eukaryota</taxon>
        <taxon>Fungi</taxon>
        <taxon>Fungi incertae sedis</taxon>
        <taxon>Mucoromycota</taxon>
        <taxon>Glomeromycotina</taxon>
        <taxon>Glomeromycetes</taxon>
        <taxon>Glomerales</taxon>
        <taxon>Glomeraceae</taxon>
        <taxon>Funneliformis</taxon>
    </lineage>
</organism>
<reference evidence="1" key="1">
    <citation type="submission" date="2021-06" db="EMBL/GenBank/DDBJ databases">
        <authorList>
            <person name="Kallberg Y."/>
            <person name="Tangrot J."/>
            <person name="Rosling A."/>
        </authorList>
    </citation>
    <scope>NUCLEOTIDE SEQUENCE</scope>
    <source>
        <strain evidence="1">UK204</strain>
    </source>
</reference>
<protein>
    <submittedName>
        <fullName evidence="1">698_t:CDS:1</fullName>
    </submittedName>
</protein>
<dbReference type="EMBL" id="CAJVPQ010002437">
    <property type="protein sequence ID" value="CAG8597100.1"/>
    <property type="molecule type" value="Genomic_DNA"/>
</dbReference>
<evidence type="ECO:0000313" key="1">
    <source>
        <dbReference type="EMBL" id="CAG8597100.1"/>
    </source>
</evidence>
<proteinExistence type="predicted"/>
<dbReference type="OrthoDB" id="2355856at2759"/>
<sequence>MRWNNFELFAKFIYDEKPDASPQDILDTYNLNLIDIATIKNIEFDVIHHVQEHIN</sequence>
<comment type="caution">
    <text evidence="1">The sequence shown here is derived from an EMBL/GenBank/DDBJ whole genome shotgun (WGS) entry which is preliminary data.</text>
</comment>
<keyword evidence="2" id="KW-1185">Reference proteome</keyword>
<accession>A0A9N9CB13</accession>
<name>A0A9N9CB13_9GLOM</name>
<dbReference type="Proteomes" id="UP000789570">
    <property type="component" value="Unassembled WGS sequence"/>
</dbReference>
<dbReference type="AlphaFoldDB" id="A0A9N9CB13"/>
<evidence type="ECO:0000313" key="2">
    <source>
        <dbReference type="Proteomes" id="UP000789570"/>
    </source>
</evidence>